<evidence type="ECO:0000313" key="3">
    <source>
        <dbReference type="Proteomes" id="UP000256650"/>
    </source>
</evidence>
<dbReference type="Proteomes" id="UP000256650">
    <property type="component" value="Unassembled WGS sequence"/>
</dbReference>
<dbReference type="OrthoDB" id="5353254at2"/>
<protein>
    <recommendedName>
        <fullName evidence="1">N-terminal domain-containing protein</fullName>
    </recommendedName>
</protein>
<evidence type="ECO:0000313" key="2">
    <source>
        <dbReference type="EMBL" id="RDU64262.1"/>
    </source>
</evidence>
<dbReference type="EMBL" id="NXLS01000001">
    <property type="protein sequence ID" value="RDU64262.1"/>
    <property type="molecule type" value="Genomic_DNA"/>
</dbReference>
<keyword evidence="3" id="KW-1185">Reference proteome</keyword>
<sequence>MARKADKLENQEVATQVAEQSNYVAWEQKSNVERMESFNGYVKSILLHSIKEKKQVWNKEQSAKDLDNSIPYNASTGYTFSGVDSLLLRTQAELKGYKEPQFITMQQGNFMGGKLKRALDENGNPALTKNGKDAYEQGIKVAFLQRYDYIPKLDSEGKEMTRIARDKEGNPKLDKEGKEITEIVKEKVFLREPRLETITLYHPSQFEGLDASKLKERNLEPLQEFRERQKENNYDLRPKNLDNLGLDKETTNHLKNFLTAEMKGLNYVPIQQQSISKLQSQVKEQNQEMGRSL</sequence>
<dbReference type="GeneID" id="82534696"/>
<name>A0A3D8IGE2_9HELI</name>
<dbReference type="RefSeq" id="WP_115550596.1">
    <property type="nucleotide sequence ID" value="NZ_CAPHNE010000024.1"/>
</dbReference>
<dbReference type="InterPro" id="IPR013610">
    <property type="entry name" value="ArdC_N"/>
</dbReference>
<reference evidence="2 3" key="1">
    <citation type="submission" date="2018-04" db="EMBL/GenBank/DDBJ databases">
        <title>Novel Campyloabacter and Helicobacter Species and Strains.</title>
        <authorList>
            <person name="Mannion A.J."/>
            <person name="Shen Z."/>
            <person name="Fox J.G."/>
        </authorList>
    </citation>
    <scope>NUCLEOTIDE SEQUENCE [LARGE SCALE GENOMIC DNA]</scope>
    <source>
        <strain evidence="2 3">MIT 99-5101</strain>
    </source>
</reference>
<feature type="domain" description="N-terminal" evidence="1">
    <location>
        <begin position="46"/>
        <end position="116"/>
    </location>
</feature>
<proteinExistence type="predicted"/>
<dbReference type="GO" id="GO:0003697">
    <property type="term" value="F:single-stranded DNA binding"/>
    <property type="evidence" value="ECO:0007669"/>
    <property type="project" value="InterPro"/>
</dbReference>
<comment type="caution">
    <text evidence="2">The sequence shown here is derived from an EMBL/GenBank/DDBJ whole genome shotgun (WGS) entry which is preliminary data.</text>
</comment>
<gene>
    <name evidence="2" type="ORF">CQA43_00105</name>
</gene>
<dbReference type="AlphaFoldDB" id="A0A3D8IGE2"/>
<organism evidence="2 3">
    <name type="scientific">Helicobacter ganmani</name>
    <dbReference type="NCBI Taxonomy" id="60246"/>
    <lineage>
        <taxon>Bacteria</taxon>
        <taxon>Pseudomonadati</taxon>
        <taxon>Campylobacterota</taxon>
        <taxon>Epsilonproteobacteria</taxon>
        <taxon>Campylobacterales</taxon>
        <taxon>Helicobacteraceae</taxon>
        <taxon>Helicobacter</taxon>
    </lineage>
</organism>
<dbReference type="Pfam" id="PF08401">
    <property type="entry name" value="ArdcN"/>
    <property type="match status" value="1"/>
</dbReference>
<evidence type="ECO:0000259" key="1">
    <source>
        <dbReference type="Pfam" id="PF08401"/>
    </source>
</evidence>
<accession>A0A3D8IGE2</accession>